<evidence type="ECO:0000313" key="9">
    <source>
        <dbReference type="Proteomes" id="UP000600918"/>
    </source>
</evidence>
<dbReference type="SUPFAM" id="SSF50891">
    <property type="entry name" value="Cyclophilin-like"/>
    <property type="match status" value="1"/>
</dbReference>
<evidence type="ECO:0000256" key="3">
    <source>
        <dbReference type="ARBA" id="ARBA00022833"/>
    </source>
</evidence>
<dbReference type="SMART" id="SM00355">
    <property type="entry name" value="ZnF_C2H2"/>
    <property type="match status" value="4"/>
</dbReference>
<dbReference type="PROSITE" id="PS50072">
    <property type="entry name" value="CSA_PPIASE_2"/>
    <property type="match status" value="1"/>
</dbReference>
<dbReference type="Gene3D" id="2.40.100.10">
    <property type="entry name" value="Cyclophilin-like"/>
    <property type="match status" value="1"/>
</dbReference>
<dbReference type="CDD" id="cd00317">
    <property type="entry name" value="cyclophilin"/>
    <property type="match status" value="1"/>
</dbReference>
<name>A0A834P184_VESPE</name>
<proteinExistence type="inferred from homology"/>
<dbReference type="EMBL" id="JACSDY010000007">
    <property type="protein sequence ID" value="KAF7423836.1"/>
    <property type="molecule type" value="Genomic_DNA"/>
</dbReference>
<dbReference type="InterPro" id="IPR041661">
    <property type="entry name" value="ZN622/Rei1/Reh1_Znf-C2H2"/>
</dbReference>
<dbReference type="Proteomes" id="UP000600918">
    <property type="component" value="Unassembled WGS sequence"/>
</dbReference>
<reference evidence="8" key="1">
    <citation type="journal article" date="2020" name="G3 (Bethesda)">
        <title>High-Quality Assemblies for Three Invasive Social Wasps from the &lt;i&gt;Vespula&lt;/i&gt; Genus.</title>
        <authorList>
            <person name="Harrop T.W.R."/>
            <person name="Guhlin J."/>
            <person name="McLaughlin G.M."/>
            <person name="Permina E."/>
            <person name="Stockwell P."/>
            <person name="Gilligan J."/>
            <person name="Le Lec M.F."/>
            <person name="Gruber M.A.M."/>
            <person name="Quinn O."/>
            <person name="Lovegrove M."/>
            <person name="Duncan E.J."/>
            <person name="Remnant E.J."/>
            <person name="Van Eeckhoven J."/>
            <person name="Graham B."/>
            <person name="Knapp R.A."/>
            <person name="Langford K.W."/>
            <person name="Kronenberg Z."/>
            <person name="Press M.O."/>
            <person name="Eacker S.M."/>
            <person name="Wilson-Rankin E.E."/>
            <person name="Purcell J."/>
            <person name="Lester P.J."/>
            <person name="Dearden P.K."/>
        </authorList>
    </citation>
    <scope>NUCLEOTIDE SEQUENCE</scope>
    <source>
        <strain evidence="8">Volc-1</strain>
    </source>
</reference>
<dbReference type="PROSITE" id="PS50157">
    <property type="entry name" value="ZINC_FINGER_C2H2_2"/>
    <property type="match status" value="1"/>
</dbReference>
<organism evidence="8 9">
    <name type="scientific">Vespula pensylvanica</name>
    <name type="common">Western yellow jacket</name>
    <name type="synonym">Wasp</name>
    <dbReference type="NCBI Taxonomy" id="30213"/>
    <lineage>
        <taxon>Eukaryota</taxon>
        <taxon>Metazoa</taxon>
        <taxon>Ecdysozoa</taxon>
        <taxon>Arthropoda</taxon>
        <taxon>Hexapoda</taxon>
        <taxon>Insecta</taxon>
        <taxon>Pterygota</taxon>
        <taxon>Neoptera</taxon>
        <taxon>Endopterygota</taxon>
        <taxon>Hymenoptera</taxon>
        <taxon>Apocrita</taxon>
        <taxon>Aculeata</taxon>
        <taxon>Vespoidea</taxon>
        <taxon>Vespidae</taxon>
        <taxon>Vespinae</taxon>
        <taxon>Vespula</taxon>
    </lineage>
</organism>
<evidence type="ECO:0000259" key="7">
    <source>
        <dbReference type="PROSITE" id="PS50157"/>
    </source>
</evidence>
<dbReference type="InterPro" id="IPR002130">
    <property type="entry name" value="Cyclophilin-type_PPIase_dom"/>
</dbReference>
<dbReference type="PANTHER" id="PTHR13267">
    <property type="entry name" value="ZINC FINGER PROTEIN 277"/>
    <property type="match status" value="1"/>
</dbReference>
<evidence type="ECO:0000256" key="1">
    <source>
        <dbReference type="ARBA" id="ARBA00022723"/>
    </source>
</evidence>
<keyword evidence="2 5" id="KW-0863">Zinc-finger</keyword>
<evidence type="ECO:0000256" key="5">
    <source>
        <dbReference type="PROSITE-ProRule" id="PRU00042"/>
    </source>
</evidence>
<dbReference type="Pfam" id="PF12756">
    <property type="entry name" value="zf-C2H2_2"/>
    <property type="match status" value="2"/>
</dbReference>
<dbReference type="InterPro" id="IPR036236">
    <property type="entry name" value="Znf_C2H2_sf"/>
</dbReference>
<dbReference type="InterPro" id="IPR013087">
    <property type="entry name" value="Znf_C2H2_type"/>
</dbReference>
<dbReference type="InterPro" id="IPR029000">
    <property type="entry name" value="Cyclophilin-like_dom_sf"/>
</dbReference>
<evidence type="ECO:0000259" key="6">
    <source>
        <dbReference type="PROSITE" id="PS50072"/>
    </source>
</evidence>
<protein>
    <submittedName>
        <fullName evidence="8">Uncharacterized protein</fullName>
    </submittedName>
</protein>
<dbReference type="SUPFAM" id="SSF57667">
    <property type="entry name" value="beta-beta-alpha zinc fingers"/>
    <property type="match status" value="2"/>
</dbReference>
<evidence type="ECO:0000256" key="4">
    <source>
        <dbReference type="ARBA" id="ARBA00034119"/>
    </source>
</evidence>
<dbReference type="Pfam" id="PF00160">
    <property type="entry name" value="Pro_isomerase"/>
    <property type="match status" value="1"/>
</dbReference>
<dbReference type="Gene3D" id="3.30.160.60">
    <property type="entry name" value="Classic Zinc Finger"/>
    <property type="match status" value="1"/>
</dbReference>
<keyword evidence="3" id="KW-0862">Zinc</keyword>
<sequence length="958" mass="112548">MSLISGICNSLSTMPALYKSQFLDIDEEPSNSKCLFCENSFILPTNEKDFLTHLFKEHRVVIADVWKIASLKSYIRYWSNRFKEHPITDFCTTILMDCTPDGKPSKDESYFLLSDCISEDKALRDEVYKVKLEWVLAKQSEERNDTNFTRGCMFCKMNFSKSRLIYIKHLSEKHNFYLGKPENLVFIDELLDKIQQSIESLICVYCEKVFKDRTALKEHMRKKLHKQINPYNKAFDKFYVNNYSESSRARKCQKNYRYAKDIELSSESEDEELSWSDWNDESISIFCLFCNHSDKDFSTILQHIKEQHNFDFKEASKDLTFYQKVKLVNYIRVRIYMQCCILCEIKSDNILEHMTQQDHYKLPKQYIWDHPAFYFPMNENDSFLYNLDTDDNSDESDIESTFKDLSITPDDNTNINIMSTKNLSQYCNSYVIPINKICNSDKKIPIKRDYCLDYSDSNRLIKIRVEGLITTIAFHEARLYAEKLSQYLSQKYAVPQIRGMFQVDWYEYLRKMKVRVGGKMWALKRDVAVFINDVFIGSDIEFLEYLNELYVFHMPKDIGYYETHVKGYYKEFIKKTKVNIISSLLFMLYSDLLPKTCKHFLNFCTEKYNNINGFKVSLYTNTYIHRIVKNGWIQFGGNTNCNMTVIPTITDESYCIPHDRRGVLSMANNGKHSNQSQVIVSLKPNTWMNYHYVAFGQLVDGIQTLQKIEDTPTYYESPLKKIIVSECGEYILDLKTKMEAETDIFLEREPWIDVGENNMVHQYPYNTYSDISVWLNNVIDEIDIRDTASLLIAERYLSSLYCLSTDYLPEVNTYNLETNEEFYKSVNLDSKLNLCELLTDLRPEEMSKAEKEIFVKKLSRIIISYILNTVDHKSYALKDIYGSVHRILECAYDIARASIAKLLKQRINIKDASAEITKQFKIQQQDDKKITDSSLALIEEILNKSILHALESTNLNCE</sequence>
<keyword evidence="1" id="KW-0479">Metal-binding</keyword>
<dbReference type="PANTHER" id="PTHR13267:SF3">
    <property type="entry name" value="ZINC FINGER PROTEIN 277"/>
    <property type="match status" value="1"/>
</dbReference>
<feature type="domain" description="PPIase cyclophilin-type" evidence="6">
    <location>
        <begin position="584"/>
        <end position="729"/>
    </location>
</feature>
<dbReference type="GO" id="GO:0003755">
    <property type="term" value="F:peptidyl-prolyl cis-trans isomerase activity"/>
    <property type="evidence" value="ECO:0007669"/>
    <property type="project" value="InterPro"/>
</dbReference>
<comment type="caution">
    <text evidence="8">The sequence shown here is derived from an EMBL/GenBank/DDBJ whole genome shotgun (WGS) entry which is preliminary data.</text>
</comment>
<dbReference type="InterPro" id="IPR040048">
    <property type="entry name" value="ZNF277"/>
</dbReference>
<evidence type="ECO:0000256" key="2">
    <source>
        <dbReference type="ARBA" id="ARBA00022771"/>
    </source>
</evidence>
<dbReference type="PROSITE" id="PS00028">
    <property type="entry name" value="ZINC_FINGER_C2H2_1"/>
    <property type="match status" value="1"/>
</dbReference>
<dbReference type="GO" id="GO:0008270">
    <property type="term" value="F:zinc ion binding"/>
    <property type="evidence" value="ECO:0007669"/>
    <property type="project" value="UniProtKB-KW"/>
</dbReference>
<comment type="similarity">
    <text evidence="4">Belongs to the ZNF277 family.</text>
</comment>
<accession>A0A834P184</accession>
<feature type="domain" description="C2H2-type" evidence="7">
    <location>
        <begin position="201"/>
        <end position="230"/>
    </location>
</feature>
<keyword evidence="9" id="KW-1185">Reference proteome</keyword>
<gene>
    <name evidence="8" type="ORF">H0235_009119</name>
</gene>
<dbReference type="AlphaFoldDB" id="A0A834P184"/>
<dbReference type="PRINTS" id="PR00153">
    <property type="entry name" value="CSAPPISMRASE"/>
</dbReference>
<evidence type="ECO:0000313" key="8">
    <source>
        <dbReference type="EMBL" id="KAF7423836.1"/>
    </source>
</evidence>